<keyword evidence="1" id="KW-0472">Membrane</keyword>
<dbReference type="AlphaFoldDB" id="A0A1G5ET64"/>
<dbReference type="Gene3D" id="1.25.40.10">
    <property type="entry name" value="Tetratricopeptide repeat domain"/>
    <property type="match status" value="2"/>
</dbReference>
<proteinExistence type="predicted"/>
<dbReference type="OrthoDB" id="596699at2"/>
<organism evidence="2 3">
    <name type="scientific">Desulfoluna spongiiphila</name>
    <dbReference type="NCBI Taxonomy" id="419481"/>
    <lineage>
        <taxon>Bacteria</taxon>
        <taxon>Pseudomonadati</taxon>
        <taxon>Thermodesulfobacteriota</taxon>
        <taxon>Desulfobacteria</taxon>
        <taxon>Desulfobacterales</taxon>
        <taxon>Desulfolunaceae</taxon>
        <taxon>Desulfoluna</taxon>
    </lineage>
</organism>
<sequence>MKKGKTWISVIGVVLLLVILVGLGSAMWRSHAREKRATDTLARAEALLSENKPIEALALLRRALPQDSDAFTEKKAALEIQAHLHMRNVPRLLHLYDRHPHLFLPHEEAALFACRALLQTGNKEPFHILRNSWKGRETDSGAWLALDVDALLVEGKRDAALAMLSEKRPDDEAETVRLIRLALLNAPDHLEEAWSYLEEASLLAPTNSDIRLFRGQILEQLGKPAAARVEYVAAHLAEPDNPRVRDQLAEFYRRQGNPNLALATWEAGLSPTAPGYLWLKAMFWSRMVKPLERDWTKATYPEERLTPLLVWLGHLPDTSLWDEETFYQVPDRTLFLSTRQELFWIRVVDHLARNQETQALLLLERNPFKARSWNPEMEEALVATLRFRKWGAFPREPKGDLTAGNSHPLFRQLIREDAEPSPELTALLQSPEAFSALFLAGGWLEAALHLHRMPEIPSGFPDWVSYGLTQAIRYNRSTEEALAFAQRQPQSPALTVLTGELLLSENRIDQGMARLADVAKAPTEAGFRAAWLTTMVHLDQGQPDKARQALENHPGLLKSLTGRELMARIAIAENKPEEATRLYTEVLTESTEAKVWLARQAYVAKRWEEARRLTTELNAQFPDSLQFRANLAAIADAEAKATQEVAP</sequence>
<keyword evidence="3" id="KW-1185">Reference proteome</keyword>
<gene>
    <name evidence="2" type="ORF">SAMN05216233_106205</name>
</gene>
<evidence type="ECO:0000313" key="3">
    <source>
        <dbReference type="Proteomes" id="UP000198870"/>
    </source>
</evidence>
<feature type="transmembrane region" description="Helical" evidence="1">
    <location>
        <begin position="7"/>
        <end position="28"/>
    </location>
</feature>
<dbReference type="RefSeq" id="WP_092210637.1">
    <property type="nucleotide sequence ID" value="NZ_FMUX01000006.1"/>
</dbReference>
<dbReference type="Proteomes" id="UP000198870">
    <property type="component" value="Unassembled WGS sequence"/>
</dbReference>
<keyword evidence="1" id="KW-0812">Transmembrane</keyword>
<evidence type="ECO:0008006" key="4">
    <source>
        <dbReference type="Google" id="ProtNLM"/>
    </source>
</evidence>
<dbReference type="InterPro" id="IPR011990">
    <property type="entry name" value="TPR-like_helical_dom_sf"/>
</dbReference>
<protein>
    <recommendedName>
        <fullName evidence="4">Tetratricopeptide repeat-containing protein</fullName>
    </recommendedName>
</protein>
<dbReference type="SUPFAM" id="SSF48452">
    <property type="entry name" value="TPR-like"/>
    <property type="match status" value="1"/>
</dbReference>
<evidence type="ECO:0000256" key="1">
    <source>
        <dbReference type="SAM" id="Phobius"/>
    </source>
</evidence>
<evidence type="ECO:0000313" key="2">
    <source>
        <dbReference type="EMBL" id="SCY30186.1"/>
    </source>
</evidence>
<keyword evidence="1" id="KW-1133">Transmembrane helix</keyword>
<reference evidence="2 3" key="1">
    <citation type="submission" date="2016-10" db="EMBL/GenBank/DDBJ databases">
        <authorList>
            <person name="de Groot N.N."/>
        </authorList>
    </citation>
    <scope>NUCLEOTIDE SEQUENCE [LARGE SCALE GENOMIC DNA]</scope>
    <source>
        <strain evidence="2 3">AA1</strain>
    </source>
</reference>
<accession>A0A1G5ET64</accession>
<dbReference type="EMBL" id="FMUX01000006">
    <property type="protein sequence ID" value="SCY30186.1"/>
    <property type="molecule type" value="Genomic_DNA"/>
</dbReference>
<name>A0A1G5ET64_9BACT</name>
<dbReference type="STRING" id="419481.SAMN05216233_106205"/>